<accession>A0A507B3L6</accession>
<dbReference type="AlphaFoldDB" id="A0A507B3L6"/>
<keyword evidence="3" id="KW-0119">Carbohydrate metabolism</keyword>
<dbReference type="InParanoid" id="A0A507B3L6"/>
<dbReference type="CDD" id="cd11296">
    <property type="entry name" value="O-FucT_like"/>
    <property type="match status" value="1"/>
</dbReference>
<proteinExistence type="predicted"/>
<evidence type="ECO:0000256" key="2">
    <source>
        <dbReference type="ARBA" id="ARBA00023253"/>
    </source>
</evidence>
<evidence type="ECO:0000256" key="1">
    <source>
        <dbReference type="ARBA" id="ARBA00022679"/>
    </source>
</evidence>
<dbReference type="EMBL" id="SKBQ01000015">
    <property type="protein sequence ID" value="TPX16842.1"/>
    <property type="molecule type" value="Genomic_DNA"/>
</dbReference>
<dbReference type="OrthoDB" id="20368at2759"/>
<protein>
    <recommendedName>
        <fullName evidence="7">O-fucosyltransferase family protein</fullName>
    </recommendedName>
</protein>
<dbReference type="Gene3D" id="3.40.50.11350">
    <property type="match status" value="1"/>
</dbReference>
<evidence type="ECO:0000256" key="4">
    <source>
        <dbReference type="SAM" id="Phobius"/>
    </source>
</evidence>
<keyword evidence="4" id="KW-1133">Transmembrane helix</keyword>
<gene>
    <name evidence="5" type="ORF">E0L32_003404</name>
</gene>
<dbReference type="InterPro" id="IPR019378">
    <property type="entry name" value="GDP-Fuc_O-FucTrfase"/>
</dbReference>
<keyword evidence="4" id="KW-0812">Transmembrane</keyword>
<feature type="transmembrane region" description="Helical" evidence="4">
    <location>
        <begin position="382"/>
        <end position="406"/>
    </location>
</feature>
<evidence type="ECO:0008006" key="7">
    <source>
        <dbReference type="Google" id="ProtNLM"/>
    </source>
</evidence>
<comment type="caution">
    <text evidence="5">The sequence shown here is derived from an EMBL/GenBank/DDBJ whole genome shotgun (WGS) entry which is preliminary data.</text>
</comment>
<evidence type="ECO:0000313" key="6">
    <source>
        <dbReference type="Proteomes" id="UP000319257"/>
    </source>
</evidence>
<dbReference type="RefSeq" id="XP_030998553.1">
    <property type="nucleotide sequence ID" value="XM_031137701.1"/>
</dbReference>
<keyword evidence="1" id="KW-0808">Transferase</keyword>
<dbReference type="GeneID" id="41970851"/>
<evidence type="ECO:0000313" key="5">
    <source>
        <dbReference type="EMBL" id="TPX16842.1"/>
    </source>
</evidence>
<dbReference type="GO" id="GO:0016740">
    <property type="term" value="F:transferase activity"/>
    <property type="evidence" value="ECO:0007669"/>
    <property type="project" value="UniProtKB-KW"/>
</dbReference>
<sequence length="511" mass="58079">MAADKRNIRNFILTCLRYAIEAGATGLVMPQIETRSDSDLAELFKGYRPFSYFFNETHFRDVLTTSCPQITIYNTVDDVPNLKNTRPEMVTPKHYGLRGGCDRRDLNRHTDMFGPRFRDWLEETASRFKIHPLSTAHPRLVRLNWGVQWEWPVWKDGPEFANSFGTILRFRQDLLDMGTRAVLATRRLATGGQGEYLGAHLRTEHDALKGWPDFKNQSMAYLREGDKRGHKTVYLATGNSTEASKFKAKARSQYRMRVVTKNELFEFQKDDLQLLRSLSWDQQALVDYIVLLGSSYFVGVSPSSFSMSVALKRHLKTGGLYTRPWRVGRDGDGRSCLVGRYDSYWEDWLFIPVAMQAHSQSSVPDSSANPLEHIGSRMNHEAFLAVTTVLAFLAATYVGAWIVYAYRLNKKIRSHRPQIRDSRVTATPAMIPTAKQLVVHLQSGYAWVKYQGNFGRDPILLEALGFSAAFVHRTALSNLCQSTQQKSQPGTPVARRSTLSISDLASKLFKS</sequence>
<name>A0A507B3L6_9PEZI</name>
<evidence type="ECO:0000256" key="3">
    <source>
        <dbReference type="ARBA" id="ARBA00023277"/>
    </source>
</evidence>
<keyword evidence="6" id="KW-1185">Reference proteome</keyword>
<dbReference type="Proteomes" id="UP000319257">
    <property type="component" value="Unassembled WGS sequence"/>
</dbReference>
<keyword evidence="2" id="KW-0294">Fucose metabolism</keyword>
<reference evidence="5 6" key="1">
    <citation type="submission" date="2019-06" db="EMBL/GenBank/DDBJ databases">
        <title>Draft genome sequence of the filamentous fungus Phialemoniopsis curvata isolated from diesel fuel.</title>
        <authorList>
            <person name="Varaljay V.A."/>
            <person name="Lyon W.J."/>
            <person name="Crouch A.L."/>
            <person name="Drake C.E."/>
            <person name="Hollomon J.M."/>
            <person name="Nadeau L.J."/>
            <person name="Nunn H.S."/>
            <person name="Stevenson B.S."/>
            <person name="Bojanowski C.L."/>
            <person name="Crookes-Goodson W.J."/>
        </authorList>
    </citation>
    <scope>NUCLEOTIDE SEQUENCE [LARGE SCALE GENOMIC DNA]</scope>
    <source>
        <strain evidence="5 6">D216</strain>
    </source>
</reference>
<dbReference type="GO" id="GO:0006004">
    <property type="term" value="P:fucose metabolic process"/>
    <property type="evidence" value="ECO:0007669"/>
    <property type="project" value="UniProtKB-KW"/>
</dbReference>
<keyword evidence="4" id="KW-0472">Membrane</keyword>
<organism evidence="5 6">
    <name type="scientific">Thyridium curvatum</name>
    <dbReference type="NCBI Taxonomy" id="1093900"/>
    <lineage>
        <taxon>Eukaryota</taxon>
        <taxon>Fungi</taxon>
        <taxon>Dikarya</taxon>
        <taxon>Ascomycota</taxon>
        <taxon>Pezizomycotina</taxon>
        <taxon>Sordariomycetes</taxon>
        <taxon>Sordariomycetidae</taxon>
        <taxon>Thyridiales</taxon>
        <taxon>Thyridiaceae</taxon>
        <taxon>Thyridium</taxon>
    </lineage>
</organism>
<dbReference type="Pfam" id="PF10250">
    <property type="entry name" value="O-FucT"/>
    <property type="match status" value="1"/>
</dbReference>